<reference evidence="2" key="1">
    <citation type="submission" date="2019-06" db="EMBL/GenBank/DDBJ databases">
        <authorList>
            <person name="Zheng W."/>
        </authorList>
    </citation>
    <scope>NUCLEOTIDE SEQUENCE</scope>
    <source>
        <strain evidence="2">QDHG01</strain>
    </source>
</reference>
<evidence type="ECO:0000313" key="2">
    <source>
        <dbReference type="EMBL" id="TNV84855.1"/>
    </source>
</evidence>
<comment type="caution">
    <text evidence="2">The sequence shown here is derived from an EMBL/GenBank/DDBJ whole genome shotgun (WGS) entry which is preliminary data.</text>
</comment>
<dbReference type="EMBL" id="RRYP01002369">
    <property type="protein sequence ID" value="TNV84855.1"/>
    <property type="molecule type" value="Genomic_DNA"/>
</dbReference>
<gene>
    <name evidence="2" type="ORF">FGO68_gene12648</name>
</gene>
<evidence type="ECO:0000313" key="3">
    <source>
        <dbReference type="Proteomes" id="UP000785679"/>
    </source>
</evidence>
<sequence length="335" mass="37672">MLQPSTPLYPPQGYHKDPHYHPPPPLPQGYYHSPELDFLKKACNRLFDFASEIKYSNWYSPPTQPQQPQQQHPYYGNAGYPNQGYSQQITSQQGISGQGYSGQGYSGYQATGGGGSIHFGNTYESTNLGNGLGGNSVTETVDNASESVNQCKLHPDLLEPSVDFSRVKSESQSKKGIQFQDKKTADDQALFLQIDKAKKKLELQKELQARQEELHQLITNCALHSQLDDEKRFSKFKNSSLSQITEIGLQNILNHGDKDDDLTPCQSQNDRKKKKHTIPDQKVSPSIPKKLIAISPQAVFKLVFLDHITKFREGNIFILKLTLQLEQSHLLKTSD</sequence>
<organism evidence="2 3">
    <name type="scientific">Halteria grandinella</name>
    <dbReference type="NCBI Taxonomy" id="5974"/>
    <lineage>
        <taxon>Eukaryota</taxon>
        <taxon>Sar</taxon>
        <taxon>Alveolata</taxon>
        <taxon>Ciliophora</taxon>
        <taxon>Intramacronucleata</taxon>
        <taxon>Spirotrichea</taxon>
        <taxon>Stichotrichia</taxon>
        <taxon>Sporadotrichida</taxon>
        <taxon>Halteriidae</taxon>
        <taxon>Halteria</taxon>
    </lineage>
</organism>
<protein>
    <submittedName>
        <fullName evidence="2">Uncharacterized protein</fullName>
    </submittedName>
</protein>
<keyword evidence="3" id="KW-1185">Reference proteome</keyword>
<dbReference type="Proteomes" id="UP000785679">
    <property type="component" value="Unassembled WGS sequence"/>
</dbReference>
<name>A0A8J8P2J8_HALGN</name>
<feature type="region of interest" description="Disordered" evidence="1">
    <location>
        <begin position="60"/>
        <end position="86"/>
    </location>
</feature>
<evidence type="ECO:0000256" key="1">
    <source>
        <dbReference type="SAM" id="MobiDB-lite"/>
    </source>
</evidence>
<feature type="region of interest" description="Disordered" evidence="1">
    <location>
        <begin position="1"/>
        <end position="28"/>
    </location>
</feature>
<feature type="region of interest" description="Disordered" evidence="1">
    <location>
        <begin position="258"/>
        <end position="283"/>
    </location>
</feature>
<proteinExistence type="predicted"/>
<dbReference type="AlphaFoldDB" id="A0A8J8P2J8"/>
<accession>A0A8J8P2J8</accession>